<name>A0A1H6MAL3_9RHOB</name>
<dbReference type="RefSeq" id="WP_177172539.1">
    <property type="nucleotide sequence ID" value="NZ_FNXG01000003.1"/>
</dbReference>
<feature type="transmembrane region" description="Helical" evidence="1">
    <location>
        <begin position="7"/>
        <end position="24"/>
    </location>
</feature>
<proteinExistence type="predicted"/>
<dbReference type="EMBL" id="FNXG01000003">
    <property type="protein sequence ID" value="SEH98501.1"/>
    <property type="molecule type" value="Genomic_DNA"/>
</dbReference>
<dbReference type="AlphaFoldDB" id="A0A1H6MAL3"/>
<protein>
    <submittedName>
        <fullName evidence="2">Uncharacterized protein</fullName>
    </submittedName>
</protein>
<organism evidence="2 3">
    <name type="scientific">Paracoccus alkenifer</name>
    <dbReference type="NCBI Taxonomy" id="65735"/>
    <lineage>
        <taxon>Bacteria</taxon>
        <taxon>Pseudomonadati</taxon>
        <taxon>Pseudomonadota</taxon>
        <taxon>Alphaproteobacteria</taxon>
        <taxon>Rhodobacterales</taxon>
        <taxon>Paracoccaceae</taxon>
        <taxon>Paracoccus</taxon>
    </lineage>
</organism>
<reference evidence="3" key="1">
    <citation type="submission" date="2016-10" db="EMBL/GenBank/DDBJ databases">
        <authorList>
            <person name="Varghese N."/>
            <person name="Submissions S."/>
        </authorList>
    </citation>
    <scope>NUCLEOTIDE SEQUENCE [LARGE SCALE GENOMIC DNA]</scope>
    <source>
        <strain evidence="3">DSM 11593</strain>
    </source>
</reference>
<gene>
    <name evidence="2" type="ORF">SAMN04488075_2078</name>
</gene>
<keyword evidence="3" id="KW-1185">Reference proteome</keyword>
<accession>A0A1H6MAL3</accession>
<keyword evidence="1" id="KW-0472">Membrane</keyword>
<sequence length="51" mass="5437">MSTWPLFLRLLATAIAIGLTVVAFSEGAMVLAVIGIAVTVFVVQRSFLTQI</sequence>
<dbReference type="Proteomes" id="UP000199125">
    <property type="component" value="Unassembled WGS sequence"/>
</dbReference>
<evidence type="ECO:0000313" key="2">
    <source>
        <dbReference type="EMBL" id="SEH98501.1"/>
    </source>
</evidence>
<dbReference type="STRING" id="65735.SAMN04488075_2078"/>
<evidence type="ECO:0000313" key="3">
    <source>
        <dbReference type="Proteomes" id="UP000199125"/>
    </source>
</evidence>
<keyword evidence="1" id="KW-0812">Transmembrane</keyword>
<evidence type="ECO:0000256" key="1">
    <source>
        <dbReference type="SAM" id="Phobius"/>
    </source>
</evidence>
<keyword evidence="1" id="KW-1133">Transmembrane helix</keyword>